<proteinExistence type="predicted"/>
<keyword evidence="2" id="KW-0408">Iron</keyword>
<organism evidence="6 9">
    <name type="scientific">Streptomyces radicis</name>
    <dbReference type="NCBI Taxonomy" id="1750517"/>
    <lineage>
        <taxon>Bacteria</taxon>
        <taxon>Bacillati</taxon>
        <taxon>Actinomycetota</taxon>
        <taxon>Actinomycetes</taxon>
        <taxon>Kitasatosporales</taxon>
        <taxon>Streptomycetaceae</taxon>
        <taxon>Streptomyces</taxon>
    </lineage>
</organism>
<dbReference type="InterPro" id="IPR058579">
    <property type="entry name" value="IspG_C"/>
</dbReference>
<dbReference type="EMBL" id="RBDY01000001">
    <property type="protein sequence ID" value="RKN27521.1"/>
    <property type="molecule type" value="Genomic_DNA"/>
</dbReference>
<feature type="compositionally biased region" description="Low complexity" evidence="4">
    <location>
        <begin position="68"/>
        <end position="78"/>
    </location>
</feature>
<reference evidence="8 9" key="1">
    <citation type="submission" date="2018-09" db="EMBL/GenBank/DDBJ databases">
        <title>Streptomyces sp. nov. DS1-2, an endophytic actinomycete isolated from roots of Dendrobium scabrilingue.</title>
        <authorList>
            <person name="Kuncharoen N."/>
            <person name="Kudo T."/>
            <person name="Ohkuma M."/>
            <person name="Yuki M."/>
            <person name="Tanasupawat S."/>
        </authorList>
    </citation>
    <scope>NUCLEOTIDE SEQUENCE [LARGE SCALE GENOMIC DNA]</scope>
    <source>
        <strain evidence="6 9">AZ1-7</strain>
        <strain evidence="7 8">DS1-2</strain>
    </source>
</reference>
<evidence type="ECO:0000313" key="9">
    <source>
        <dbReference type="Proteomes" id="UP000275024"/>
    </source>
</evidence>
<keyword evidence="3" id="KW-0411">Iron-sulfur</keyword>
<dbReference type="AlphaFoldDB" id="A0A3A9WY35"/>
<dbReference type="GO" id="GO:0051536">
    <property type="term" value="F:iron-sulfur cluster binding"/>
    <property type="evidence" value="ECO:0007669"/>
    <property type="project" value="UniProtKB-KW"/>
</dbReference>
<dbReference type="InterPro" id="IPR045854">
    <property type="entry name" value="NO2/SO3_Rdtase_4Fe4S_sf"/>
</dbReference>
<evidence type="ECO:0000313" key="7">
    <source>
        <dbReference type="EMBL" id="RKN27521.1"/>
    </source>
</evidence>
<dbReference type="OrthoDB" id="4337277at2"/>
<evidence type="ECO:0000313" key="6">
    <source>
        <dbReference type="EMBL" id="RKN12716.1"/>
    </source>
</evidence>
<feature type="compositionally biased region" description="Basic and acidic residues" evidence="4">
    <location>
        <begin position="86"/>
        <end position="96"/>
    </location>
</feature>
<accession>A0A3A9WY35</accession>
<dbReference type="GO" id="GO:0016114">
    <property type="term" value="P:terpenoid biosynthetic process"/>
    <property type="evidence" value="ECO:0007669"/>
    <property type="project" value="InterPro"/>
</dbReference>
<sequence length="96" mass="9866">MSACRDPPRRPAAAVGCVVNGPGEARETHPGVSSGDGQGHIFVKGDMMRTVPESRVVEALVEEALALTGTAAATEPVAPTEPPAPTEHRQEAEAPS</sequence>
<dbReference type="EMBL" id="RBDX01000001">
    <property type="protein sequence ID" value="RKN12716.1"/>
    <property type="molecule type" value="Genomic_DNA"/>
</dbReference>
<dbReference type="GO" id="GO:0046429">
    <property type="term" value="F:4-hydroxy-3-methylbut-2-en-1-yl diphosphate synthase activity (ferredoxin)"/>
    <property type="evidence" value="ECO:0007669"/>
    <property type="project" value="InterPro"/>
</dbReference>
<keyword evidence="8" id="KW-1185">Reference proteome</keyword>
<evidence type="ECO:0000259" key="5">
    <source>
        <dbReference type="Pfam" id="PF26540"/>
    </source>
</evidence>
<keyword evidence="1" id="KW-0479">Metal-binding</keyword>
<evidence type="ECO:0000256" key="1">
    <source>
        <dbReference type="ARBA" id="ARBA00022723"/>
    </source>
</evidence>
<evidence type="ECO:0000256" key="2">
    <source>
        <dbReference type="ARBA" id="ARBA00023004"/>
    </source>
</evidence>
<evidence type="ECO:0000256" key="4">
    <source>
        <dbReference type="SAM" id="MobiDB-lite"/>
    </source>
</evidence>
<name>A0A3A9WY35_9ACTN</name>
<feature type="region of interest" description="Disordered" evidence="4">
    <location>
        <begin position="68"/>
        <end position="96"/>
    </location>
</feature>
<gene>
    <name evidence="7" type="ORF">D7318_01020</name>
    <name evidence="6" type="ORF">D7319_01875</name>
</gene>
<dbReference type="Proteomes" id="UP000275024">
    <property type="component" value="Unassembled WGS sequence"/>
</dbReference>
<feature type="domain" description="IspG C-terminal" evidence="5">
    <location>
        <begin position="13"/>
        <end position="63"/>
    </location>
</feature>
<dbReference type="Proteomes" id="UP000268652">
    <property type="component" value="Unassembled WGS sequence"/>
</dbReference>
<dbReference type="Gene3D" id="3.30.413.10">
    <property type="entry name" value="Sulfite Reductase Hemoprotein, domain 1"/>
    <property type="match status" value="1"/>
</dbReference>
<protein>
    <recommendedName>
        <fullName evidence="5">IspG C-terminal domain-containing protein</fullName>
    </recommendedName>
</protein>
<evidence type="ECO:0000313" key="8">
    <source>
        <dbReference type="Proteomes" id="UP000268652"/>
    </source>
</evidence>
<evidence type="ECO:0000256" key="3">
    <source>
        <dbReference type="ARBA" id="ARBA00023014"/>
    </source>
</evidence>
<comment type="caution">
    <text evidence="6">The sequence shown here is derived from an EMBL/GenBank/DDBJ whole genome shotgun (WGS) entry which is preliminary data.</text>
</comment>
<dbReference type="Pfam" id="PF26540">
    <property type="entry name" value="GcpE_C"/>
    <property type="match status" value="1"/>
</dbReference>
<feature type="region of interest" description="Disordered" evidence="4">
    <location>
        <begin position="21"/>
        <end position="40"/>
    </location>
</feature>
<dbReference type="GO" id="GO:0046872">
    <property type="term" value="F:metal ion binding"/>
    <property type="evidence" value="ECO:0007669"/>
    <property type="project" value="UniProtKB-KW"/>
</dbReference>